<dbReference type="EMBL" id="LAVV01012550">
    <property type="protein sequence ID" value="KNZ46580.1"/>
    <property type="molecule type" value="Genomic_DNA"/>
</dbReference>
<evidence type="ECO:0000256" key="1">
    <source>
        <dbReference type="SAM" id="MobiDB-lite"/>
    </source>
</evidence>
<organism evidence="3 4">
    <name type="scientific">Puccinia sorghi</name>
    <dbReference type="NCBI Taxonomy" id="27349"/>
    <lineage>
        <taxon>Eukaryota</taxon>
        <taxon>Fungi</taxon>
        <taxon>Dikarya</taxon>
        <taxon>Basidiomycota</taxon>
        <taxon>Pucciniomycotina</taxon>
        <taxon>Pucciniomycetes</taxon>
        <taxon>Pucciniales</taxon>
        <taxon>Pucciniaceae</taxon>
        <taxon>Puccinia</taxon>
    </lineage>
</organism>
<reference evidence="3 4" key="1">
    <citation type="submission" date="2015-08" db="EMBL/GenBank/DDBJ databases">
        <title>Next Generation Sequencing and Analysis of the Genome of Puccinia sorghi L Schw, the Causal Agent of Maize Common Rust.</title>
        <authorList>
            <person name="Rochi L."/>
            <person name="Burguener G."/>
            <person name="Darino M."/>
            <person name="Turjanski A."/>
            <person name="Kreff E."/>
            <person name="Dieguez M.J."/>
            <person name="Sacco F."/>
        </authorList>
    </citation>
    <scope>NUCLEOTIDE SEQUENCE [LARGE SCALE GENOMIC DNA]</scope>
    <source>
        <strain evidence="3 4">RO10H11247</strain>
    </source>
</reference>
<keyword evidence="2" id="KW-0472">Membrane</keyword>
<evidence type="ECO:0000313" key="4">
    <source>
        <dbReference type="Proteomes" id="UP000037035"/>
    </source>
</evidence>
<accession>A0A0L6UFL3</accession>
<protein>
    <submittedName>
        <fullName evidence="3">Uncharacterized protein</fullName>
    </submittedName>
</protein>
<evidence type="ECO:0000313" key="3">
    <source>
        <dbReference type="EMBL" id="KNZ46580.1"/>
    </source>
</evidence>
<feature type="transmembrane region" description="Helical" evidence="2">
    <location>
        <begin position="77"/>
        <end position="98"/>
    </location>
</feature>
<name>A0A0L6UFL3_9BASI</name>
<dbReference type="VEuPathDB" id="FungiDB:VP01_714g3"/>
<dbReference type="AlphaFoldDB" id="A0A0L6UFL3"/>
<feature type="transmembrane region" description="Helical" evidence="2">
    <location>
        <begin position="38"/>
        <end position="56"/>
    </location>
</feature>
<proteinExistence type="predicted"/>
<feature type="region of interest" description="Disordered" evidence="1">
    <location>
        <begin position="132"/>
        <end position="151"/>
    </location>
</feature>
<evidence type="ECO:0000256" key="2">
    <source>
        <dbReference type="SAM" id="Phobius"/>
    </source>
</evidence>
<keyword evidence="2" id="KW-0812">Transmembrane</keyword>
<keyword evidence="2" id="KW-1133">Transmembrane helix</keyword>
<gene>
    <name evidence="3" type="ORF">VP01_714g3</name>
</gene>
<comment type="caution">
    <text evidence="3">The sequence shown here is derived from an EMBL/GenBank/DDBJ whole genome shotgun (WGS) entry which is preliminary data.</text>
</comment>
<dbReference type="Proteomes" id="UP000037035">
    <property type="component" value="Unassembled WGS sequence"/>
</dbReference>
<sequence>MQPTCYMFQTKISRVYVMPLNSEVLRIVPWWHMEDVEISTLFFILHVPYFSFLDLTDTITIQKKSVSVSSELTIFSHLIITQFFLSHILTCLFIGYIFRLSGAPLLSVSAPILPLLIPLIFDFKLRSPKIQRKKKKRTSYPDMNAHQHTSHQGSDTCCVLVVSCLITSAIQLQLFSYQNLYQSKQKPLACCDSVLTVVLRVISLPGHRTVQPYVIIVKRYQLRAEGFPLSLAGLKTGLRVAAGVVHLLRRKKRGLACRGIQTTCNAICKKLKLFKPFFFFGIPRLLWTSTGHPGSHCYGLVHITPSTSVKRKPARQTNDCMLLRRNKIHNLYRTLTRLIDSTTQTMPVCRTRPRAAAELAFGLGHMYISAGSSFLAGHNLTVSGRTGTGSRFHNGSYVRRAL</sequence>
<keyword evidence="4" id="KW-1185">Reference proteome</keyword>